<dbReference type="EMBL" id="QEQD01000013">
    <property type="protein sequence ID" value="RDF00030.1"/>
    <property type="molecule type" value="Genomic_DNA"/>
</dbReference>
<dbReference type="RefSeq" id="WP_111313648.1">
    <property type="nucleotide sequence ID" value="NZ_QEQD01000013.1"/>
</dbReference>
<comment type="caution">
    <text evidence="1">The sequence shown here is derived from an EMBL/GenBank/DDBJ whole genome shotgun (WGS) entry which is preliminary data.</text>
</comment>
<proteinExistence type="predicted"/>
<accession>A0A369Z9I3</accession>
<evidence type="ECO:0000313" key="2">
    <source>
        <dbReference type="Proteomes" id="UP000253999"/>
    </source>
</evidence>
<dbReference type="AlphaFoldDB" id="A0A369Z9I3"/>
<sequence length="274" mass="32144">MDCIIAKASRKYWKLLSDEKLYENISYDNSNYVEYSSVHNLDEECWFKIENFSSQNFCPEILKIEFDSKEYNSIPRDKFNSIKYILSIQDENIYCFQKTPKSSYLRKKFISIGDSIALEENKTVFTINNIPDAIYFKDKDVLIFRNIATISSVFRGIDQLYREATNEDVDNFLSNNFINKDGSFSTENVSKPNRKRIAMVIDTLSKLDNDSKNKILNYINEYCGDNLNFNKETQKFNISTDNELKILLYGIEQRFYTTPIGNEKRLANSIIKLE</sequence>
<gene>
    <name evidence="1" type="ORF">DPV98_10220</name>
</gene>
<evidence type="ECO:0000313" key="1">
    <source>
        <dbReference type="EMBL" id="RDF00030.1"/>
    </source>
</evidence>
<dbReference type="Proteomes" id="UP000253999">
    <property type="component" value="Unassembled WGS sequence"/>
</dbReference>
<name>A0A369Z9I3_HAEPH</name>
<organism evidence="1 2">
    <name type="scientific">Haemophilus parahaemolyticus</name>
    <dbReference type="NCBI Taxonomy" id="735"/>
    <lineage>
        <taxon>Bacteria</taxon>
        <taxon>Pseudomonadati</taxon>
        <taxon>Pseudomonadota</taxon>
        <taxon>Gammaproteobacteria</taxon>
        <taxon>Pasteurellales</taxon>
        <taxon>Pasteurellaceae</taxon>
        <taxon>Haemophilus</taxon>
    </lineage>
</organism>
<reference evidence="1 2" key="1">
    <citation type="submission" date="2018-05" db="EMBL/GenBank/DDBJ databases">
        <title>Draft Genome Sequences for a Diverse set of 7 Haemophilus Species.</title>
        <authorList>
            <person name="Nichols M."/>
            <person name="Topaz N."/>
            <person name="Wang X."/>
            <person name="Wang X."/>
            <person name="Boxrud D."/>
        </authorList>
    </citation>
    <scope>NUCLEOTIDE SEQUENCE [LARGE SCALE GENOMIC DNA]</scope>
    <source>
        <strain evidence="1 2">C2010039593</strain>
    </source>
</reference>
<protein>
    <submittedName>
        <fullName evidence="1">ATP F0F1 synthase synthase</fullName>
    </submittedName>
</protein>